<sequence>MDTIQFVLDAPLKRTIQNPHRLFFKQQDLSEANHPLLVSYLEWLRKINTTLNKRDVIHQNEQKNNEFKFLCKYNLLFFLTVTRQFNIIEKLFKIPSFIAKLRHSIALTKKMSRKVKQKKWNCLSVLFAPKIRSFNLEKLKRHAHDLSDMNQIKIFHQLSPELKIKKMKTLEEELENLMLEYCEDELCIEKPHNSTTVHTDCHLTFFTKFAKQSINIKNRPFMAQRLTFFSSSPQYKLKTTKHYEPIFNLNEQKTENNIRV</sequence>
<name>A0A317U057_9GAMM</name>
<dbReference type="AlphaFoldDB" id="A0A317U057"/>
<dbReference type="EMBL" id="QHJG01000019">
    <property type="protein sequence ID" value="PWY55403.1"/>
    <property type="molecule type" value="Genomic_DNA"/>
</dbReference>
<evidence type="ECO:0000313" key="1">
    <source>
        <dbReference type="EMBL" id="PWY55403.1"/>
    </source>
</evidence>
<gene>
    <name evidence="1" type="ORF">DGG96_12300</name>
    <name evidence="2" type="ORF">ELY20_12875</name>
</gene>
<comment type="caution">
    <text evidence="1">The sequence shown here is derived from an EMBL/GenBank/DDBJ whole genome shotgun (WGS) entry which is preliminary data.</text>
</comment>
<dbReference type="Proteomes" id="UP000287374">
    <property type="component" value="Unassembled WGS sequence"/>
</dbReference>
<evidence type="ECO:0000313" key="2">
    <source>
        <dbReference type="EMBL" id="RUR21195.1"/>
    </source>
</evidence>
<dbReference type="RefSeq" id="WP_110142957.1">
    <property type="nucleotide sequence ID" value="NZ_QHJG01000019.1"/>
</dbReference>
<reference evidence="1 3" key="1">
    <citation type="submission" date="2018-05" db="EMBL/GenBank/DDBJ databases">
        <title>Legionella qingyii sp.nov., whole genome shotgun sequence.</title>
        <authorList>
            <person name="Wu H."/>
            <person name="Zhu Q."/>
            <person name="Hu C."/>
        </authorList>
    </citation>
    <scope>NUCLEOTIDE SEQUENCE [LARGE SCALE GENOMIC DNA]</scope>
    <source>
        <strain evidence="1 3">HEB18</strain>
    </source>
</reference>
<dbReference type="OrthoDB" id="5653670at2"/>
<organism evidence="1 3">
    <name type="scientific">Legionella qingyii</name>
    <dbReference type="NCBI Taxonomy" id="2184757"/>
    <lineage>
        <taxon>Bacteria</taxon>
        <taxon>Pseudomonadati</taxon>
        <taxon>Pseudomonadota</taxon>
        <taxon>Gammaproteobacteria</taxon>
        <taxon>Legionellales</taxon>
        <taxon>Legionellaceae</taxon>
        <taxon>Legionella</taxon>
    </lineage>
</organism>
<dbReference type="Proteomes" id="UP000247152">
    <property type="component" value="Unassembled WGS sequence"/>
</dbReference>
<protein>
    <submittedName>
        <fullName evidence="1">Uncharacterized protein</fullName>
    </submittedName>
</protein>
<evidence type="ECO:0000313" key="4">
    <source>
        <dbReference type="Proteomes" id="UP000287374"/>
    </source>
</evidence>
<dbReference type="EMBL" id="RZGX01000018">
    <property type="protein sequence ID" value="RUR21195.1"/>
    <property type="molecule type" value="Genomic_DNA"/>
</dbReference>
<accession>A0A317U057</accession>
<reference evidence="2 4" key="2">
    <citation type="submission" date="2018-12" db="EMBL/GenBank/DDBJ databases">
        <title>Legionella sp,whole genome shotgun sequence.</title>
        <authorList>
            <person name="Wu H."/>
        </authorList>
    </citation>
    <scope>NUCLEOTIDE SEQUENCE [LARGE SCALE GENOMIC DNA]</scope>
    <source>
        <strain evidence="4">km489</strain>
        <strain evidence="2">Km489</strain>
    </source>
</reference>
<evidence type="ECO:0000313" key="3">
    <source>
        <dbReference type="Proteomes" id="UP000247152"/>
    </source>
</evidence>
<keyword evidence="4" id="KW-1185">Reference proteome</keyword>
<proteinExistence type="predicted"/>